<name>A0AAD2FR89_9STRA</name>
<keyword evidence="3" id="KW-1185">Reference proteome</keyword>
<sequence>MGDEQDNHKSPKGKKASVINRIGDVVQTFSPRNYRNKMKSKSSRAGNTSAEDLDDKQGVEASPKHVVDLTGIAVKPEPSKGISDGKSEDFKFFYEGVDSGEFSSPFTSQFGDH</sequence>
<comment type="caution">
    <text evidence="2">The sequence shown here is derived from an EMBL/GenBank/DDBJ whole genome shotgun (WGS) entry which is preliminary data.</text>
</comment>
<proteinExistence type="predicted"/>
<evidence type="ECO:0000313" key="3">
    <source>
        <dbReference type="Proteomes" id="UP001295423"/>
    </source>
</evidence>
<organism evidence="2 3">
    <name type="scientific">Cylindrotheca closterium</name>
    <dbReference type="NCBI Taxonomy" id="2856"/>
    <lineage>
        <taxon>Eukaryota</taxon>
        <taxon>Sar</taxon>
        <taxon>Stramenopiles</taxon>
        <taxon>Ochrophyta</taxon>
        <taxon>Bacillariophyta</taxon>
        <taxon>Bacillariophyceae</taxon>
        <taxon>Bacillariophycidae</taxon>
        <taxon>Bacillariales</taxon>
        <taxon>Bacillariaceae</taxon>
        <taxon>Cylindrotheca</taxon>
    </lineage>
</organism>
<dbReference type="Proteomes" id="UP001295423">
    <property type="component" value="Unassembled WGS sequence"/>
</dbReference>
<feature type="compositionally biased region" description="Basic and acidic residues" evidence="1">
    <location>
        <begin position="55"/>
        <end position="64"/>
    </location>
</feature>
<feature type="region of interest" description="Disordered" evidence="1">
    <location>
        <begin position="1"/>
        <end position="64"/>
    </location>
</feature>
<protein>
    <submittedName>
        <fullName evidence="2">Uncharacterized protein</fullName>
    </submittedName>
</protein>
<evidence type="ECO:0000313" key="2">
    <source>
        <dbReference type="EMBL" id="CAJ1950178.1"/>
    </source>
</evidence>
<dbReference type="AlphaFoldDB" id="A0AAD2FR89"/>
<evidence type="ECO:0000256" key="1">
    <source>
        <dbReference type="SAM" id="MobiDB-lite"/>
    </source>
</evidence>
<reference evidence="2" key="1">
    <citation type="submission" date="2023-08" db="EMBL/GenBank/DDBJ databases">
        <authorList>
            <person name="Audoor S."/>
            <person name="Bilcke G."/>
        </authorList>
    </citation>
    <scope>NUCLEOTIDE SEQUENCE</scope>
</reference>
<accession>A0AAD2FR89</accession>
<dbReference type="EMBL" id="CAKOGP040001759">
    <property type="protein sequence ID" value="CAJ1950178.1"/>
    <property type="molecule type" value="Genomic_DNA"/>
</dbReference>
<gene>
    <name evidence="2" type="ORF">CYCCA115_LOCUS12461</name>
</gene>